<dbReference type="InterPro" id="IPR007436">
    <property type="entry name" value="DUF485"/>
</dbReference>
<organism evidence="3 4">
    <name type="scientific">Kitasatospora paranensis</name>
    <dbReference type="NCBI Taxonomy" id="258053"/>
    <lineage>
        <taxon>Bacteria</taxon>
        <taxon>Bacillati</taxon>
        <taxon>Actinomycetota</taxon>
        <taxon>Actinomycetes</taxon>
        <taxon>Kitasatosporales</taxon>
        <taxon>Streptomycetaceae</taxon>
        <taxon>Kitasatospora</taxon>
    </lineage>
</organism>
<evidence type="ECO:0000256" key="2">
    <source>
        <dbReference type="SAM" id="Phobius"/>
    </source>
</evidence>
<comment type="caution">
    <text evidence="3">The sequence shown here is derived from an EMBL/GenBank/DDBJ whole genome shotgun (WGS) entry which is preliminary data.</text>
</comment>
<keyword evidence="4" id="KW-1185">Reference proteome</keyword>
<dbReference type="RefSeq" id="WP_380232646.1">
    <property type="nucleotide sequence ID" value="NZ_JBHSVH010000002.1"/>
</dbReference>
<reference evidence="4" key="1">
    <citation type="journal article" date="2019" name="Int. J. Syst. Evol. Microbiol.">
        <title>The Global Catalogue of Microorganisms (GCM) 10K type strain sequencing project: providing services to taxonomists for standard genome sequencing and annotation.</title>
        <authorList>
            <consortium name="The Broad Institute Genomics Platform"/>
            <consortium name="The Broad Institute Genome Sequencing Center for Infectious Disease"/>
            <person name="Wu L."/>
            <person name="Ma J."/>
        </authorList>
    </citation>
    <scope>NUCLEOTIDE SEQUENCE [LARGE SCALE GENOMIC DNA]</scope>
    <source>
        <strain evidence="4">CGMCC 1.12859</strain>
    </source>
</reference>
<evidence type="ECO:0000256" key="1">
    <source>
        <dbReference type="SAM" id="MobiDB-lite"/>
    </source>
</evidence>
<dbReference type="Pfam" id="PF04341">
    <property type="entry name" value="DUF485"/>
    <property type="match status" value="1"/>
</dbReference>
<dbReference type="Proteomes" id="UP001596435">
    <property type="component" value="Unassembled WGS sequence"/>
</dbReference>
<gene>
    <name evidence="3" type="ORF">ACFQMG_31855</name>
</gene>
<keyword evidence="2" id="KW-0812">Transmembrane</keyword>
<dbReference type="PANTHER" id="PTHR38441">
    <property type="entry name" value="INTEGRAL MEMBRANE PROTEIN-RELATED"/>
    <property type="match status" value="1"/>
</dbReference>
<feature type="transmembrane region" description="Helical" evidence="2">
    <location>
        <begin position="34"/>
        <end position="56"/>
    </location>
</feature>
<feature type="region of interest" description="Disordered" evidence="1">
    <location>
        <begin position="1"/>
        <end position="20"/>
    </location>
</feature>
<evidence type="ECO:0000313" key="3">
    <source>
        <dbReference type="EMBL" id="MFC7184154.1"/>
    </source>
</evidence>
<protein>
    <submittedName>
        <fullName evidence="3">DUF485 domain-containing protein</fullName>
    </submittedName>
</protein>
<accession>A0ABW2G757</accession>
<keyword evidence="2" id="KW-1133">Transmembrane helix</keyword>
<keyword evidence="2" id="KW-0472">Membrane</keyword>
<feature type="compositionally biased region" description="Polar residues" evidence="1">
    <location>
        <begin position="1"/>
        <end position="13"/>
    </location>
</feature>
<proteinExistence type="predicted"/>
<dbReference type="EMBL" id="JBHTAJ010000090">
    <property type="protein sequence ID" value="MFC7184154.1"/>
    <property type="molecule type" value="Genomic_DNA"/>
</dbReference>
<evidence type="ECO:0000313" key="4">
    <source>
        <dbReference type="Proteomes" id="UP001596435"/>
    </source>
</evidence>
<sequence length="120" mass="13046">MDNPPTEQTTGTAEAQRIEEGPEFRELRSSFRAFAFPVAAGFILWYLLYVLLSGYAPAFMATKVVGHINVALVLGLLQFVSTFAIAAWYARFAGRRLDPPAAAIRAAHGPAVHAPREAAE</sequence>
<name>A0ABW2G757_9ACTN</name>
<dbReference type="PANTHER" id="PTHR38441:SF1">
    <property type="entry name" value="MEMBRANE PROTEIN"/>
    <property type="match status" value="1"/>
</dbReference>
<feature type="transmembrane region" description="Helical" evidence="2">
    <location>
        <begin position="68"/>
        <end position="90"/>
    </location>
</feature>